<evidence type="ECO:0000313" key="5">
    <source>
        <dbReference type="EMBL" id="KAF4343730.1"/>
    </source>
</evidence>
<feature type="compositionally biased region" description="Polar residues" evidence="3">
    <location>
        <begin position="22"/>
        <end position="37"/>
    </location>
</feature>
<dbReference type="InterPro" id="IPR036291">
    <property type="entry name" value="NAD(P)-bd_dom_sf"/>
</dbReference>
<name>A0A9P5ARR2_9HYPO</name>
<evidence type="ECO:0000259" key="4">
    <source>
        <dbReference type="SMART" id="SM00829"/>
    </source>
</evidence>
<organism evidence="5 6">
    <name type="scientific">Fusarium beomiforme</name>
    <dbReference type="NCBI Taxonomy" id="44412"/>
    <lineage>
        <taxon>Eukaryota</taxon>
        <taxon>Fungi</taxon>
        <taxon>Dikarya</taxon>
        <taxon>Ascomycota</taxon>
        <taxon>Pezizomycotina</taxon>
        <taxon>Sordariomycetes</taxon>
        <taxon>Hypocreomycetidae</taxon>
        <taxon>Hypocreales</taxon>
        <taxon>Nectriaceae</taxon>
        <taxon>Fusarium</taxon>
        <taxon>Fusarium burgessii species complex</taxon>
    </lineage>
</organism>
<feature type="region of interest" description="Disordered" evidence="3">
    <location>
        <begin position="21"/>
        <end position="65"/>
    </location>
</feature>
<dbReference type="Gene3D" id="3.40.50.720">
    <property type="entry name" value="NAD(P)-binding Rossmann-like Domain"/>
    <property type="match status" value="1"/>
</dbReference>
<dbReference type="InterPro" id="IPR011032">
    <property type="entry name" value="GroES-like_sf"/>
</dbReference>
<dbReference type="InterPro" id="IPR020843">
    <property type="entry name" value="ER"/>
</dbReference>
<protein>
    <submittedName>
        <fullName evidence="5">Oxidoreductase</fullName>
    </submittedName>
</protein>
<keyword evidence="2" id="KW-0560">Oxidoreductase</keyword>
<dbReference type="InterPro" id="IPR013154">
    <property type="entry name" value="ADH-like_N"/>
</dbReference>
<gene>
    <name evidence="5" type="ORF">FBEOM_2317</name>
</gene>
<evidence type="ECO:0000256" key="3">
    <source>
        <dbReference type="SAM" id="MobiDB-lite"/>
    </source>
</evidence>
<dbReference type="CDD" id="cd08249">
    <property type="entry name" value="enoyl_reductase_like"/>
    <property type="match status" value="1"/>
</dbReference>
<dbReference type="InterPro" id="IPR052585">
    <property type="entry name" value="Lipid_raft_assoc_Zn_ADH"/>
</dbReference>
<feature type="domain" description="Enoyl reductase (ER)" evidence="4">
    <location>
        <begin position="75"/>
        <end position="455"/>
    </location>
</feature>
<reference evidence="5" key="2">
    <citation type="submission" date="2020-02" db="EMBL/GenBank/DDBJ databases">
        <title>Identification and distribution of gene clusters putatively required for synthesis of sphingolipid metabolism inhibitors in phylogenetically diverse species of the filamentous fungus Fusarium.</title>
        <authorList>
            <person name="Kim H.-S."/>
            <person name="Busman M."/>
            <person name="Brown D.W."/>
            <person name="Divon H."/>
            <person name="Uhlig S."/>
            <person name="Proctor R.H."/>
        </authorList>
    </citation>
    <scope>NUCLEOTIDE SEQUENCE</scope>
    <source>
        <strain evidence="5">NRRL 25174</strain>
    </source>
</reference>
<dbReference type="SMART" id="SM00829">
    <property type="entry name" value="PKS_ER"/>
    <property type="match status" value="1"/>
</dbReference>
<keyword evidence="6" id="KW-1185">Reference proteome</keyword>
<dbReference type="PANTHER" id="PTHR43482">
    <property type="entry name" value="PROTEIN AST1-RELATED"/>
    <property type="match status" value="1"/>
</dbReference>
<dbReference type="Pfam" id="PF08240">
    <property type="entry name" value="ADH_N"/>
    <property type="match status" value="1"/>
</dbReference>
<dbReference type="AlphaFoldDB" id="A0A9P5ARR2"/>
<comment type="similarity">
    <text evidence="1">Belongs to the zinc-containing alcohol dehydrogenase family.</text>
</comment>
<dbReference type="OrthoDB" id="201656at2759"/>
<evidence type="ECO:0000256" key="2">
    <source>
        <dbReference type="ARBA" id="ARBA00023002"/>
    </source>
</evidence>
<proteinExistence type="inferred from homology"/>
<comment type="caution">
    <text evidence="5">The sequence shown here is derived from an EMBL/GenBank/DDBJ whole genome shotgun (WGS) entry which is preliminary data.</text>
</comment>
<dbReference type="SUPFAM" id="SSF51735">
    <property type="entry name" value="NAD(P)-binding Rossmann-fold domains"/>
    <property type="match status" value="1"/>
</dbReference>
<evidence type="ECO:0000313" key="6">
    <source>
        <dbReference type="Proteomes" id="UP000730481"/>
    </source>
</evidence>
<sequence>MSAYLSLSAEPAFGARIPLSFVTDSSQEHPVSQTPSDSEPRYTPPTDLTTQEKSSESEVQHHPIPSSQTVLLLHGLRQPYQITDGHPVPSTKHDHELLVRTDTIGLNPIDWKSPDYGFAIPELPYISGREASGTIVRAPQTPSRIKTGDKVIVISTDYRDLRKATYQQYVVASDFNVVRIPKEITIKQGATLGVAYVAAALSLGICLGVDFTSVQGGPNILNLVREVPEEALPEDIRGECLNSILPNEGAKSGDWIAIWGGSSTSAVLAVQLARLVGLKVALVVDNAKHGVRISENPVLRPDLLVDSHDPERAVAILRANTKGKLRFGIDTRGKDTAEVLLRALGPEELHRSAANVTSPPSTPPAEPIVPAHLVGMSGLPKTGQSAGVIFHTIPFKLYHEVPEVGEVLSRWLERLLSSRALVPPRIIDVEDGLHNVNRGLDRMRKGEISGGKLVVDLKTSS</sequence>
<dbReference type="EMBL" id="PVQB02000082">
    <property type="protein sequence ID" value="KAF4343730.1"/>
    <property type="molecule type" value="Genomic_DNA"/>
</dbReference>
<evidence type="ECO:0000256" key="1">
    <source>
        <dbReference type="ARBA" id="ARBA00008072"/>
    </source>
</evidence>
<dbReference type="SUPFAM" id="SSF50129">
    <property type="entry name" value="GroES-like"/>
    <property type="match status" value="1"/>
</dbReference>
<dbReference type="Proteomes" id="UP000730481">
    <property type="component" value="Unassembled WGS sequence"/>
</dbReference>
<dbReference type="Gene3D" id="3.90.180.10">
    <property type="entry name" value="Medium-chain alcohol dehydrogenases, catalytic domain"/>
    <property type="match status" value="1"/>
</dbReference>
<accession>A0A9P5ARR2</accession>
<reference evidence="5" key="1">
    <citation type="journal article" date="2017" name="Mycologia">
        <title>Fusarium algeriense, sp. nov., a novel toxigenic crown rot pathogen of durum wheat from Algeria is nested in the Fusarium burgessii species complex.</title>
        <authorList>
            <person name="Laraba I."/>
            <person name="Keddad A."/>
            <person name="Boureghda H."/>
            <person name="Abdallah N."/>
            <person name="Vaughan M.M."/>
            <person name="Proctor R.H."/>
            <person name="Busman M."/>
            <person name="O'Donnell K."/>
        </authorList>
    </citation>
    <scope>NUCLEOTIDE SEQUENCE</scope>
    <source>
        <strain evidence="5">NRRL 25174</strain>
    </source>
</reference>
<dbReference type="GO" id="GO:0016651">
    <property type="term" value="F:oxidoreductase activity, acting on NAD(P)H"/>
    <property type="evidence" value="ECO:0007669"/>
    <property type="project" value="InterPro"/>
</dbReference>
<dbReference type="PANTHER" id="PTHR43482:SF2">
    <property type="entry name" value="ZINC-BINDING DEHYDROGENASE FAMILY, PUTATIVE (AFU_ORTHOLOGUE AFUA_3G15030)-RELATED"/>
    <property type="match status" value="1"/>
</dbReference>
<dbReference type="InterPro" id="IPR047122">
    <property type="entry name" value="Trans-enoyl_RdTase-like"/>
</dbReference>